<evidence type="ECO:0000256" key="1">
    <source>
        <dbReference type="SAM" id="MobiDB-lite"/>
    </source>
</evidence>
<evidence type="ECO:0000313" key="2">
    <source>
        <dbReference type="EMBL" id="QHN79920.1"/>
    </source>
</evidence>
<organism evidence="2 3">
    <name type="scientific">Arachis hypogaea</name>
    <name type="common">Peanut</name>
    <dbReference type="NCBI Taxonomy" id="3818"/>
    <lineage>
        <taxon>Eukaryota</taxon>
        <taxon>Viridiplantae</taxon>
        <taxon>Streptophyta</taxon>
        <taxon>Embryophyta</taxon>
        <taxon>Tracheophyta</taxon>
        <taxon>Spermatophyta</taxon>
        <taxon>Magnoliopsida</taxon>
        <taxon>eudicotyledons</taxon>
        <taxon>Gunneridae</taxon>
        <taxon>Pentapetalae</taxon>
        <taxon>rosids</taxon>
        <taxon>fabids</taxon>
        <taxon>Fabales</taxon>
        <taxon>Fabaceae</taxon>
        <taxon>Papilionoideae</taxon>
        <taxon>50 kb inversion clade</taxon>
        <taxon>dalbergioids sensu lato</taxon>
        <taxon>Dalbergieae</taxon>
        <taxon>Pterocarpus clade</taxon>
        <taxon>Arachis</taxon>
    </lineage>
</organism>
<dbReference type="EMBL" id="CP031001">
    <property type="protein sequence ID" value="QHN79920.1"/>
    <property type="molecule type" value="Genomic_DNA"/>
</dbReference>
<accession>A0A6B9VE19</accession>
<sequence>MKSMIGSSSKSVGSSSNQHSNGGWRTTRSREELFPEWCGCGCRPVLRWSGTDANSGRPFFGCPNYNSVGKRWYGLFVWANKFHKERESRGRVIPKNKNDKEWRMNFVWKIGSLESDIRTLKLGRSFIGCNKFACSCYIIMEMVKIGLMFFNK</sequence>
<dbReference type="Proteomes" id="UP000464620">
    <property type="component" value="Chromosome B09"/>
</dbReference>
<name>A0A6B9VE19_ARAHY</name>
<reference evidence="2 3" key="1">
    <citation type="submission" date="2020-01" db="EMBL/GenBank/DDBJ databases">
        <title>Genome sequence of Arachis hypogaea, cultivar Shitouqi.</title>
        <authorList>
            <person name="Zhuang W."/>
            <person name="Chen H."/>
            <person name="Varshney R."/>
            <person name="Wang D."/>
            <person name="Ming R."/>
        </authorList>
    </citation>
    <scope>NUCLEOTIDE SEQUENCE [LARGE SCALE GENOMIC DNA]</scope>
    <source>
        <tissue evidence="2">Young leaf</tissue>
    </source>
</reference>
<evidence type="ECO:0000313" key="3">
    <source>
        <dbReference type="Proteomes" id="UP000464620"/>
    </source>
</evidence>
<feature type="region of interest" description="Disordered" evidence="1">
    <location>
        <begin position="1"/>
        <end position="27"/>
    </location>
</feature>
<gene>
    <name evidence="2" type="ORF">DS421_19g674070</name>
</gene>
<feature type="compositionally biased region" description="Low complexity" evidence="1">
    <location>
        <begin position="1"/>
        <end position="23"/>
    </location>
</feature>
<proteinExistence type="predicted"/>
<dbReference type="AlphaFoldDB" id="A0A6B9VE19"/>
<protein>
    <submittedName>
        <fullName evidence="2">Zinc finger GRF-type protein</fullName>
    </submittedName>
</protein>